<feature type="domain" description="EamA" evidence="7">
    <location>
        <begin position="153"/>
        <end position="287"/>
    </location>
</feature>
<comment type="subcellular location">
    <subcellularLocation>
        <location evidence="1">Cell membrane</location>
        <topology evidence="1">Multi-pass membrane protein</topology>
    </subcellularLocation>
</comment>
<keyword evidence="9" id="KW-1185">Reference proteome</keyword>
<proteinExistence type="predicted"/>
<gene>
    <name evidence="8" type="ORF">NNL38_18475</name>
</gene>
<feature type="transmembrane region" description="Helical" evidence="6">
    <location>
        <begin position="126"/>
        <end position="150"/>
    </location>
</feature>
<feature type="transmembrane region" description="Helical" evidence="6">
    <location>
        <begin position="214"/>
        <end position="234"/>
    </location>
</feature>
<accession>A0ABY5GP67</accession>
<evidence type="ECO:0000313" key="9">
    <source>
        <dbReference type="Proteomes" id="UP001057998"/>
    </source>
</evidence>
<keyword evidence="2" id="KW-1003">Cell membrane</keyword>
<keyword evidence="3 6" id="KW-0812">Transmembrane</keyword>
<evidence type="ECO:0000256" key="6">
    <source>
        <dbReference type="SAM" id="Phobius"/>
    </source>
</evidence>
<feature type="transmembrane region" description="Helical" evidence="6">
    <location>
        <begin position="181"/>
        <end position="202"/>
    </location>
</feature>
<dbReference type="SUPFAM" id="SSF103481">
    <property type="entry name" value="Multidrug resistance efflux transporter EmrE"/>
    <property type="match status" value="2"/>
</dbReference>
<organism evidence="8 9">
    <name type="scientific">Photobacterium atrarenae</name>
    <dbReference type="NCBI Taxonomy" id="865757"/>
    <lineage>
        <taxon>Bacteria</taxon>
        <taxon>Pseudomonadati</taxon>
        <taxon>Pseudomonadota</taxon>
        <taxon>Gammaproteobacteria</taxon>
        <taxon>Vibrionales</taxon>
        <taxon>Vibrionaceae</taxon>
        <taxon>Photobacterium</taxon>
    </lineage>
</organism>
<dbReference type="InterPro" id="IPR037185">
    <property type="entry name" value="EmrE-like"/>
</dbReference>
<dbReference type="RefSeq" id="WP_255391911.1">
    <property type="nucleotide sequence ID" value="NZ_CP101509.1"/>
</dbReference>
<reference evidence="8" key="1">
    <citation type="submission" date="2022-07" db="EMBL/GenBank/DDBJ databases">
        <title>Genome sequencing of Photobacterium atrarenae GJH2-4.</title>
        <authorList>
            <person name="Park S.-J."/>
        </authorList>
    </citation>
    <scope>NUCLEOTIDE SEQUENCE</scope>
    <source>
        <strain evidence="8">GJH2-4</strain>
    </source>
</reference>
<keyword evidence="5 6" id="KW-0472">Membrane</keyword>
<protein>
    <submittedName>
        <fullName evidence="8">DMT family transporter</fullName>
    </submittedName>
</protein>
<dbReference type="InterPro" id="IPR050638">
    <property type="entry name" value="AA-Vitamin_Transporters"/>
</dbReference>
<evidence type="ECO:0000256" key="4">
    <source>
        <dbReference type="ARBA" id="ARBA00022989"/>
    </source>
</evidence>
<evidence type="ECO:0000259" key="7">
    <source>
        <dbReference type="Pfam" id="PF00892"/>
    </source>
</evidence>
<keyword evidence="4 6" id="KW-1133">Transmembrane helix</keyword>
<dbReference type="Pfam" id="PF00892">
    <property type="entry name" value="EamA"/>
    <property type="match status" value="2"/>
</dbReference>
<evidence type="ECO:0000313" key="8">
    <source>
        <dbReference type="EMBL" id="UTV30551.1"/>
    </source>
</evidence>
<feature type="transmembrane region" description="Helical" evidence="6">
    <location>
        <begin position="246"/>
        <end position="266"/>
    </location>
</feature>
<evidence type="ECO:0000256" key="2">
    <source>
        <dbReference type="ARBA" id="ARBA00022475"/>
    </source>
</evidence>
<feature type="transmembrane region" description="Helical" evidence="6">
    <location>
        <begin position="65"/>
        <end position="87"/>
    </location>
</feature>
<dbReference type="PANTHER" id="PTHR32322:SF18">
    <property type="entry name" value="S-ADENOSYLMETHIONINE_S-ADENOSYLHOMOCYSTEINE TRANSPORTER"/>
    <property type="match status" value="1"/>
</dbReference>
<feature type="transmembrane region" description="Helical" evidence="6">
    <location>
        <begin position="93"/>
        <end position="114"/>
    </location>
</feature>
<feature type="transmembrane region" description="Helical" evidence="6">
    <location>
        <begin position="34"/>
        <end position="53"/>
    </location>
</feature>
<dbReference type="PANTHER" id="PTHR32322">
    <property type="entry name" value="INNER MEMBRANE TRANSPORTER"/>
    <property type="match status" value="1"/>
</dbReference>
<sequence length="301" mass="32884">MNTLKYHLLSLLVTALVAGSFLSSAQLSGVMNPFSLTLLRFLLAALVLLPYILLAKPRIRMAIRVFPRSLVMSLFFAIFFICMFKGLETTTALNTGTLYTLVPFITAMASVLLFKETISLVRLGVYLTGAAGTCWVVVRGDLATLLSLNLNQGDGLFLLGCVSMVCFSLSMKLFHRGEDSVVTVFCTLVGGALWMALALFVLEQPLDWARFDARLTGHMLYLAFFATLVSTFIIHKTTVALGPAKVMAYIYLSPVFVAVLMLLFEGKAIPVAVYPGILLSIVSTIVLQMTTVKPGSDRIRS</sequence>
<feature type="transmembrane region" description="Helical" evidence="6">
    <location>
        <begin position="272"/>
        <end position="292"/>
    </location>
</feature>
<feature type="domain" description="EamA" evidence="7">
    <location>
        <begin position="6"/>
        <end position="137"/>
    </location>
</feature>
<evidence type="ECO:0000256" key="5">
    <source>
        <dbReference type="ARBA" id="ARBA00023136"/>
    </source>
</evidence>
<evidence type="ECO:0000256" key="3">
    <source>
        <dbReference type="ARBA" id="ARBA00022692"/>
    </source>
</evidence>
<dbReference type="InterPro" id="IPR000620">
    <property type="entry name" value="EamA_dom"/>
</dbReference>
<dbReference type="Proteomes" id="UP001057998">
    <property type="component" value="Chromosome 2"/>
</dbReference>
<name>A0ABY5GP67_9GAMM</name>
<feature type="transmembrane region" description="Helical" evidence="6">
    <location>
        <begin position="156"/>
        <end position="174"/>
    </location>
</feature>
<evidence type="ECO:0000256" key="1">
    <source>
        <dbReference type="ARBA" id="ARBA00004651"/>
    </source>
</evidence>
<dbReference type="EMBL" id="CP101509">
    <property type="protein sequence ID" value="UTV30551.1"/>
    <property type="molecule type" value="Genomic_DNA"/>
</dbReference>